<sequence length="278" mass="32282">MNNFSRLCPDIILTHILPRLGGETLIMLSSVSSEFRHMICNDNEDLWWNTCTSTWPSLLCIPIQKIISKFFSGYRSFFSDAFPAIHHRNHYTPPPQEYSFICLFHVCLQGEREPLFASIDLNIIKECYPDVPYKVYSKYDSPWGNLNFKYMHVKEEGCEEYLKENLRLSWVVIETHQKRAGSLFCSSVKPVSVEHVSASLETKVVYETMMPGLSEDYTEMVKCKVKVTCHRKGGDDGFYVNNLELQMKDMNGKSVWEKHGTKVLLNVIENGERKKKER</sequence>
<dbReference type="Gramene" id="rna45570">
    <property type="protein sequence ID" value="RHN39539.1"/>
    <property type="gene ID" value="gene45570"/>
</dbReference>
<dbReference type="InterPro" id="IPR045283">
    <property type="entry name" value="AT3G44326-like"/>
</dbReference>
<reference evidence="1 4" key="2">
    <citation type="journal article" date="2014" name="BMC Genomics">
        <title>An improved genome release (version Mt4.0) for the model legume Medicago truncatula.</title>
        <authorList>
            <person name="Tang H."/>
            <person name="Krishnakumar V."/>
            <person name="Bidwell S."/>
            <person name="Rosen B."/>
            <person name="Chan A."/>
            <person name="Zhou S."/>
            <person name="Gentzbittel L."/>
            <person name="Childs K.L."/>
            <person name="Yandell M."/>
            <person name="Gundlach H."/>
            <person name="Mayer K.F."/>
            <person name="Schwartz D.C."/>
            <person name="Town C.D."/>
        </authorList>
    </citation>
    <scope>GENOME REANNOTATION</scope>
    <source>
        <strain evidence="3 4">cv. Jemalong A17</strain>
    </source>
</reference>
<evidence type="ECO:0000313" key="4">
    <source>
        <dbReference type="Proteomes" id="UP000002051"/>
    </source>
</evidence>
<dbReference type="Proteomes" id="UP000002051">
    <property type="component" value="Chromosome 8"/>
</dbReference>
<dbReference type="OMA" id="IEATIRC"/>
<dbReference type="PANTHER" id="PTHR33736">
    <property type="entry name" value="F-BOX PROTEIN-RELATED"/>
    <property type="match status" value="1"/>
</dbReference>
<dbReference type="EMBL" id="CM001224">
    <property type="protein sequence ID" value="AET01887.1"/>
    <property type="molecule type" value="Genomic_DNA"/>
</dbReference>
<gene>
    <name evidence="3" type="primary">11446909</name>
    <name evidence="1" type="ordered locus">MTR_8g022730</name>
    <name evidence="2" type="ORF">MtrunA17_Chr8g0344901</name>
</gene>
<dbReference type="EnsemblPlants" id="AET01887">
    <property type="protein sequence ID" value="AET01887"/>
    <property type="gene ID" value="MTR_8g022730"/>
</dbReference>
<dbReference type="OrthoDB" id="1419693at2759"/>
<reference evidence="3" key="3">
    <citation type="submission" date="2015-04" db="UniProtKB">
        <authorList>
            <consortium name="EnsemblPlants"/>
        </authorList>
    </citation>
    <scope>IDENTIFICATION</scope>
    <source>
        <strain evidence="3">cv. Jemalong A17</strain>
    </source>
</reference>
<dbReference type="eggNOG" id="ENOG502QVIW">
    <property type="taxonomic scope" value="Eukaryota"/>
</dbReference>
<reference evidence="5" key="4">
    <citation type="journal article" date="2018" name="Nat. Plants">
        <title>Whole-genome landscape of Medicago truncatula symbiotic genes.</title>
        <authorList>
            <person name="Pecrix Y."/>
            <person name="Staton S.E."/>
            <person name="Sallet E."/>
            <person name="Lelandais-Briere C."/>
            <person name="Moreau S."/>
            <person name="Carrere S."/>
            <person name="Blein T."/>
            <person name="Jardinaud M.F."/>
            <person name="Latrasse D."/>
            <person name="Zouine M."/>
            <person name="Zahm M."/>
            <person name="Kreplak J."/>
            <person name="Mayjonade B."/>
            <person name="Satge C."/>
            <person name="Perez M."/>
            <person name="Cauet S."/>
            <person name="Marande W."/>
            <person name="Chantry-Darmon C."/>
            <person name="Lopez-Roques C."/>
            <person name="Bouchez O."/>
            <person name="Berard A."/>
            <person name="Debelle F."/>
            <person name="Munos S."/>
            <person name="Bendahmane A."/>
            <person name="Berges H."/>
            <person name="Niebel A."/>
            <person name="Buitink J."/>
            <person name="Frugier F."/>
            <person name="Benhamed M."/>
            <person name="Crespi M."/>
            <person name="Gouzy J."/>
            <person name="Gamas P."/>
        </authorList>
    </citation>
    <scope>NUCLEOTIDE SEQUENCE [LARGE SCALE GENOMIC DNA]</scope>
    <source>
        <strain evidence="5">cv. Jemalong A17</strain>
    </source>
</reference>
<dbReference type="PaxDb" id="3880-AET01887"/>
<dbReference type="AlphaFoldDB" id="G7L933"/>
<evidence type="ECO:0000313" key="5">
    <source>
        <dbReference type="Proteomes" id="UP000265566"/>
    </source>
</evidence>
<accession>G7L933</accession>
<dbReference type="HOGENOM" id="CLU_057235_0_0_1"/>
<organism evidence="1 4">
    <name type="scientific">Medicago truncatula</name>
    <name type="common">Barrel medic</name>
    <name type="synonym">Medicago tribuloides</name>
    <dbReference type="NCBI Taxonomy" id="3880"/>
    <lineage>
        <taxon>Eukaryota</taxon>
        <taxon>Viridiplantae</taxon>
        <taxon>Streptophyta</taxon>
        <taxon>Embryophyta</taxon>
        <taxon>Tracheophyta</taxon>
        <taxon>Spermatophyta</taxon>
        <taxon>Magnoliopsida</taxon>
        <taxon>eudicotyledons</taxon>
        <taxon>Gunneridae</taxon>
        <taxon>Pentapetalae</taxon>
        <taxon>rosids</taxon>
        <taxon>fabids</taxon>
        <taxon>Fabales</taxon>
        <taxon>Fabaceae</taxon>
        <taxon>Papilionoideae</taxon>
        <taxon>50 kb inversion clade</taxon>
        <taxon>NPAAA clade</taxon>
        <taxon>Hologalegina</taxon>
        <taxon>IRL clade</taxon>
        <taxon>Trifolieae</taxon>
        <taxon>Medicago</taxon>
    </lineage>
</organism>
<dbReference type="InterPro" id="IPR036047">
    <property type="entry name" value="F-box-like_dom_sf"/>
</dbReference>
<protein>
    <submittedName>
        <fullName evidence="1">F-box plant-like protein</fullName>
    </submittedName>
    <submittedName>
        <fullName evidence="2">Putative F-box domain-containing protein</fullName>
    </submittedName>
</protein>
<name>G7L933_MEDTR</name>
<proteinExistence type="predicted"/>
<evidence type="ECO:0000313" key="3">
    <source>
        <dbReference type="EnsemblPlants" id="AET01887"/>
    </source>
</evidence>
<dbReference type="KEGG" id="mtr:11446909"/>
<evidence type="ECO:0000313" key="1">
    <source>
        <dbReference type="EMBL" id="AET01887.1"/>
    </source>
</evidence>
<dbReference type="Proteomes" id="UP000265566">
    <property type="component" value="Chromosome 8"/>
</dbReference>
<dbReference type="STRING" id="3880.G7L933"/>
<dbReference type="PANTHER" id="PTHR33736:SF28">
    <property type="entry name" value="F-BOX PLANT-LIKE PROTEIN"/>
    <property type="match status" value="1"/>
</dbReference>
<evidence type="ECO:0000313" key="2">
    <source>
        <dbReference type="EMBL" id="RHN39539.1"/>
    </source>
</evidence>
<dbReference type="EMBL" id="PSQE01000008">
    <property type="protein sequence ID" value="RHN39539.1"/>
    <property type="molecule type" value="Genomic_DNA"/>
</dbReference>
<reference evidence="2" key="5">
    <citation type="journal article" date="2018" name="Nat. Plants">
        <title>Whole-genome landscape of Medicago truncatula symbiotic genes.</title>
        <authorList>
            <person name="Pecrix Y."/>
            <person name="Gamas P."/>
            <person name="Carrere S."/>
        </authorList>
    </citation>
    <scope>NUCLEOTIDE SEQUENCE</scope>
    <source>
        <tissue evidence="2">Leaves</tissue>
    </source>
</reference>
<keyword evidence="4" id="KW-1185">Reference proteome</keyword>
<reference evidence="1 4" key="1">
    <citation type="journal article" date="2011" name="Nature">
        <title>The Medicago genome provides insight into the evolution of rhizobial symbioses.</title>
        <authorList>
            <person name="Young N.D."/>
            <person name="Debelle F."/>
            <person name="Oldroyd G.E."/>
            <person name="Geurts R."/>
            <person name="Cannon S.B."/>
            <person name="Udvardi M.K."/>
            <person name="Benedito V.A."/>
            <person name="Mayer K.F."/>
            <person name="Gouzy J."/>
            <person name="Schoof H."/>
            <person name="Van de Peer Y."/>
            <person name="Proost S."/>
            <person name="Cook D.R."/>
            <person name="Meyers B.C."/>
            <person name="Spannagl M."/>
            <person name="Cheung F."/>
            <person name="De Mita S."/>
            <person name="Krishnakumar V."/>
            <person name="Gundlach H."/>
            <person name="Zhou S."/>
            <person name="Mudge J."/>
            <person name="Bharti A.K."/>
            <person name="Murray J.D."/>
            <person name="Naoumkina M.A."/>
            <person name="Rosen B."/>
            <person name="Silverstein K.A."/>
            <person name="Tang H."/>
            <person name="Rombauts S."/>
            <person name="Zhao P.X."/>
            <person name="Zhou P."/>
            <person name="Barbe V."/>
            <person name="Bardou P."/>
            <person name="Bechner M."/>
            <person name="Bellec A."/>
            <person name="Berger A."/>
            <person name="Berges H."/>
            <person name="Bidwell S."/>
            <person name="Bisseling T."/>
            <person name="Choisne N."/>
            <person name="Couloux A."/>
            <person name="Denny R."/>
            <person name="Deshpande S."/>
            <person name="Dai X."/>
            <person name="Doyle J.J."/>
            <person name="Dudez A.M."/>
            <person name="Farmer A.D."/>
            <person name="Fouteau S."/>
            <person name="Franken C."/>
            <person name="Gibelin C."/>
            <person name="Gish J."/>
            <person name="Goldstein S."/>
            <person name="Gonzalez A.J."/>
            <person name="Green P.J."/>
            <person name="Hallab A."/>
            <person name="Hartog M."/>
            <person name="Hua A."/>
            <person name="Humphray S.J."/>
            <person name="Jeong D.H."/>
            <person name="Jing Y."/>
            <person name="Jocker A."/>
            <person name="Kenton S.M."/>
            <person name="Kim D.J."/>
            <person name="Klee K."/>
            <person name="Lai H."/>
            <person name="Lang C."/>
            <person name="Lin S."/>
            <person name="Macmil S.L."/>
            <person name="Magdelenat G."/>
            <person name="Matthews L."/>
            <person name="McCorrison J."/>
            <person name="Monaghan E.L."/>
            <person name="Mun J.H."/>
            <person name="Najar F.Z."/>
            <person name="Nicholson C."/>
            <person name="Noirot C."/>
            <person name="O'Bleness M."/>
            <person name="Paule C.R."/>
            <person name="Poulain J."/>
            <person name="Prion F."/>
            <person name="Qin B."/>
            <person name="Qu C."/>
            <person name="Retzel E.F."/>
            <person name="Riddle C."/>
            <person name="Sallet E."/>
            <person name="Samain S."/>
            <person name="Samson N."/>
            <person name="Sanders I."/>
            <person name="Saurat O."/>
            <person name="Scarpelli C."/>
            <person name="Schiex T."/>
            <person name="Segurens B."/>
            <person name="Severin A.J."/>
            <person name="Sherrier D.J."/>
            <person name="Shi R."/>
            <person name="Sims S."/>
            <person name="Singer S.R."/>
            <person name="Sinharoy S."/>
            <person name="Sterck L."/>
            <person name="Viollet A."/>
            <person name="Wang B.B."/>
            <person name="Wang K."/>
            <person name="Wang M."/>
            <person name="Wang X."/>
            <person name="Warfsmann J."/>
            <person name="Weissenbach J."/>
            <person name="White D.D."/>
            <person name="White J.D."/>
            <person name="Wiley G.B."/>
            <person name="Wincker P."/>
            <person name="Xing Y."/>
            <person name="Yang L."/>
            <person name="Yao Z."/>
            <person name="Ying F."/>
            <person name="Zhai J."/>
            <person name="Zhou L."/>
            <person name="Zuber A."/>
            <person name="Denarie J."/>
            <person name="Dixon R.A."/>
            <person name="May G.D."/>
            <person name="Schwartz D.C."/>
            <person name="Rogers J."/>
            <person name="Quetier F."/>
            <person name="Town C.D."/>
            <person name="Roe B.A."/>
        </authorList>
    </citation>
    <scope>NUCLEOTIDE SEQUENCE [LARGE SCALE GENOMIC DNA]</scope>
    <source>
        <strain evidence="1">A17</strain>
        <strain evidence="3 4">cv. Jemalong A17</strain>
    </source>
</reference>
<dbReference type="SUPFAM" id="SSF81383">
    <property type="entry name" value="F-box domain"/>
    <property type="match status" value="1"/>
</dbReference>